<gene>
    <name evidence="4" type="ORF">V6575_06635</name>
</gene>
<dbReference type="SUPFAM" id="SSF54373">
    <property type="entry name" value="FAD-linked reductases, C-terminal domain"/>
    <property type="match status" value="1"/>
</dbReference>
<dbReference type="Proteomes" id="UP001385499">
    <property type="component" value="Unassembled WGS sequence"/>
</dbReference>
<dbReference type="SUPFAM" id="SSF51905">
    <property type="entry name" value="FAD/NAD(P)-binding domain"/>
    <property type="match status" value="1"/>
</dbReference>
<evidence type="ECO:0000256" key="1">
    <source>
        <dbReference type="ARBA" id="ARBA00009410"/>
    </source>
</evidence>
<evidence type="ECO:0000256" key="2">
    <source>
        <dbReference type="ARBA" id="ARBA00023002"/>
    </source>
</evidence>
<dbReference type="Gene3D" id="3.30.9.10">
    <property type="entry name" value="D-Amino Acid Oxidase, subunit A, domain 2"/>
    <property type="match status" value="1"/>
</dbReference>
<name>A0ABU8THZ8_9HYPH</name>
<evidence type="ECO:0000259" key="3">
    <source>
        <dbReference type="Pfam" id="PF01266"/>
    </source>
</evidence>
<dbReference type="EC" id="1.4.99.-" evidence="4"/>
<comment type="caution">
    <text evidence="4">The sequence shown here is derived from an EMBL/GenBank/DDBJ whole genome shotgun (WGS) entry which is preliminary data.</text>
</comment>
<dbReference type="NCBIfam" id="NF001933">
    <property type="entry name" value="PRK00711.1"/>
    <property type="match status" value="1"/>
</dbReference>
<feature type="domain" description="FAD dependent oxidoreductase" evidence="3">
    <location>
        <begin position="3"/>
        <end position="399"/>
    </location>
</feature>
<dbReference type="GO" id="GO:0016491">
    <property type="term" value="F:oxidoreductase activity"/>
    <property type="evidence" value="ECO:0007669"/>
    <property type="project" value="UniProtKB-KW"/>
</dbReference>
<dbReference type="PANTHER" id="PTHR13847">
    <property type="entry name" value="SARCOSINE DEHYDROGENASE-RELATED"/>
    <property type="match status" value="1"/>
</dbReference>
<dbReference type="RefSeq" id="WP_340273414.1">
    <property type="nucleotide sequence ID" value="NZ_JBAKIA010000004.1"/>
</dbReference>
<dbReference type="EMBL" id="JBAKIA010000004">
    <property type="protein sequence ID" value="MEJ8473756.1"/>
    <property type="molecule type" value="Genomic_DNA"/>
</dbReference>
<sequence length="410" mass="43894">MHILVIGAGVIGLTSAWYLSRDGHQVTLLDRNDGPGLGTSFGNAGGVCPGFAGPWAAPGMPFKALRWMFQSQAPLKVRPRMDLAQWAWLAQFVLNCSSARFGQNKTRMQKVAHFSKACLQELRGETGIEYDQRTEGVLQVFSTDEEAEGGARSAAVLEQLGIPHQLLSSGDLTRVEPALAASGQTFSGGLHLTTDEIGDCHKFCQELARLISAQGACRIQYGTTVQKLLTESGKIIGVQSDKGDFQADAVVIAAGPWARALLDPLGVKVPLYPVKGYSITAEITDLEYAPRSSVMDEHSKVMVTRLGNRIRAAGIAELAGFDASLPTATIDALRHRVAELFPGAADYGSSKIWCGFRPMTPDGPSITEARGFSNLWLNVGHGSNGWTQACGTGQLLANRVAGRPTPEIEC</sequence>
<evidence type="ECO:0000313" key="4">
    <source>
        <dbReference type="EMBL" id="MEJ8473756.1"/>
    </source>
</evidence>
<dbReference type="InterPro" id="IPR006076">
    <property type="entry name" value="FAD-dep_OxRdtase"/>
</dbReference>
<dbReference type="PANTHER" id="PTHR13847:SF280">
    <property type="entry name" value="D-AMINO ACID DEHYDROGENASE"/>
    <property type="match status" value="1"/>
</dbReference>
<reference evidence="4 5" key="1">
    <citation type="submission" date="2024-02" db="EMBL/GenBank/DDBJ databases">
        <title>Roseibium algae sp. nov., isolated from marine alga (Grateloupia sp.), showing potential in myo-inositol conversion.</title>
        <authorList>
            <person name="Wang Y."/>
        </authorList>
    </citation>
    <scope>NUCLEOTIDE SEQUENCE [LARGE SCALE GENOMIC DNA]</scope>
    <source>
        <strain evidence="4 5">H3510</strain>
    </source>
</reference>
<proteinExistence type="inferred from homology"/>
<accession>A0ABU8THZ8</accession>
<evidence type="ECO:0000313" key="5">
    <source>
        <dbReference type="Proteomes" id="UP001385499"/>
    </source>
</evidence>
<dbReference type="Pfam" id="PF01266">
    <property type="entry name" value="DAO"/>
    <property type="match status" value="1"/>
</dbReference>
<organism evidence="4 5">
    <name type="scientific">Roseibium algae</name>
    <dbReference type="NCBI Taxonomy" id="3123038"/>
    <lineage>
        <taxon>Bacteria</taxon>
        <taxon>Pseudomonadati</taxon>
        <taxon>Pseudomonadota</taxon>
        <taxon>Alphaproteobacteria</taxon>
        <taxon>Hyphomicrobiales</taxon>
        <taxon>Stappiaceae</taxon>
        <taxon>Roseibium</taxon>
    </lineage>
</organism>
<comment type="similarity">
    <text evidence="1">Belongs to the DadA oxidoreductase family.</text>
</comment>
<protein>
    <submittedName>
        <fullName evidence="4">D-amino acid dehydrogenase</fullName>
        <ecNumber evidence="4">1.4.99.-</ecNumber>
    </submittedName>
</protein>
<keyword evidence="5" id="KW-1185">Reference proteome</keyword>
<dbReference type="Gene3D" id="3.50.50.60">
    <property type="entry name" value="FAD/NAD(P)-binding domain"/>
    <property type="match status" value="2"/>
</dbReference>
<dbReference type="InterPro" id="IPR036188">
    <property type="entry name" value="FAD/NAD-bd_sf"/>
</dbReference>
<keyword evidence="2 4" id="KW-0560">Oxidoreductase</keyword>